<dbReference type="PANTHER" id="PTHR31410">
    <property type="entry name" value="TRANSMEMBRANE PROTEIN 246"/>
    <property type="match status" value="1"/>
</dbReference>
<keyword evidence="1" id="KW-0472">Membrane</keyword>
<feature type="transmembrane region" description="Helical" evidence="1">
    <location>
        <begin position="272"/>
        <end position="290"/>
    </location>
</feature>
<dbReference type="GO" id="GO:0006506">
    <property type="term" value="P:GPI anchor biosynthetic process"/>
    <property type="evidence" value="ECO:0007669"/>
    <property type="project" value="InterPro"/>
</dbReference>
<dbReference type="PANTHER" id="PTHR31410:SF1">
    <property type="entry name" value="POST-GPI ATTACHMENT TO PROTEINS FACTOR 4"/>
    <property type="match status" value="1"/>
</dbReference>
<comment type="caution">
    <text evidence="2">The sequence shown here is derived from an EMBL/GenBank/DDBJ whole genome shotgun (WGS) entry which is preliminary data.</text>
</comment>
<dbReference type="AlphaFoldDB" id="A0AAV9FZ67"/>
<dbReference type="GO" id="GO:0000139">
    <property type="term" value="C:Golgi membrane"/>
    <property type="evidence" value="ECO:0007669"/>
    <property type="project" value="InterPro"/>
</dbReference>
<reference evidence="2" key="2">
    <citation type="submission" date="2023-05" db="EMBL/GenBank/DDBJ databases">
        <authorList>
            <consortium name="Lawrence Berkeley National Laboratory"/>
            <person name="Steindorff A."/>
            <person name="Hensen N."/>
            <person name="Bonometti L."/>
            <person name="Westerberg I."/>
            <person name="Brannstrom I.O."/>
            <person name="Guillou S."/>
            <person name="Cros-Aarteil S."/>
            <person name="Calhoun S."/>
            <person name="Haridas S."/>
            <person name="Kuo A."/>
            <person name="Mondo S."/>
            <person name="Pangilinan J."/>
            <person name="Riley R."/>
            <person name="Labutti K."/>
            <person name="Andreopoulos B."/>
            <person name="Lipzen A."/>
            <person name="Chen C."/>
            <person name="Yanf M."/>
            <person name="Daum C."/>
            <person name="Ng V."/>
            <person name="Clum A."/>
            <person name="Ohm R."/>
            <person name="Martin F."/>
            <person name="Silar P."/>
            <person name="Natvig D."/>
            <person name="Lalanne C."/>
            <person name="Gautier V."/>
            <person name="Ament-Velasquez S.L."/>
            <person name="Kruys A."/>
            <person name="Hutchinson M.I."/>
            <person name="Powell A.J."/>
            <person name="Barry K."/>
            <person name="Miller A.N."/>
            <person name="Grigoriev I.V."/>
            <person name="Debuchy R."/>
            <person name="Gladieux P."/>
            <person name="Thoren M.H."/>
            <person name="Johannesson H."/>
        </authorList>
    </citation>
    <scope>NUCLEOTIDE SEQUENCE</scope>
    <source>
        <strain evidence="2">PSN243</strain>
    </source>
</reference>
<evidence type="ECO:0000313" key="2">
    <source>
        <dbReference type="EMBL" id="KAK4442609.1"/>
    </source>
</evidence>
<gene>
    <name evidence="2" type="ORF">QBC34DRAFT_225077</name>
</gene>
<name>A0AAV9FZ67_9PEZI</name>
<keyword evidence="3" id="KW-1185">Reference proteome</keyword>
<organism evidence="2 3">
    <name type="scientific">Podospora aff. communis PSN243</name>
    <dbReference type="NCBI Taxonomy" id="3040156"/>
    <lineage>
        <taxon>Eukaryota</taxon>
        <taxon>Fungi</taxon>
        <taxon>Dikarya</taxon>
        <taxon>Ascomycota</taxon>
        <taxon>Pezizomycotina</taxon>
        <taxon>Sordariomycetes</taxon>
        <taxon>Sordariomycetidae</taxon>
        <taxon>Sordariales</taxon>
        <taxon>Podosporaceae</taxon>
        <taxon>Podospora</taxon>
    </lineage>
</organism>
<dbReference type="GO" id="GO:0016757">
    <property type="term" value="F:glycosyltransferase activity"/>
    <property type="evidence" value="ECO:0007669"/>
    <property type="project" value="InterPro"/>
</dbReference>
<accession>A0AAV9FZ67</accession>
<reference evidence="2" key="1">
    <citation type="journal article" date="2023" name="Mol. Phylogenet. Evol.">
        <title>Genome-scale phylogeny and comparative genomics of the fungal order Sordariales.</title>
        <authorList>
            <person name="Hensen N."/>
            <person name="Bonometti L."/>
            <person name="Westerberg I."/>
            <person name="Brannstrom I.O."/>
            <person name="Guillou S."/>
            <person name="Cros-Aarteil S."/>
            <person name="Calhoun S."/>
            <person name="Haridas S."/>
            <person name="Kuo A."/>
            <person name="Mondo S."/>
            <person name="Pangilinan J."/>
            <person name="Riley R."/>
            <person name="LaButti K."/>
            <person name="Andreopoulos B."/>
            <person name="Lipzen A."/>
            <person name="Chen C."/>
            <person name="Yan M."/>
            <person name="Daum C."/>
            <person name="Ng V."/>
            <person name="Clum A."/>
            <person name="Steindorff A."/>
            <person name="Ohm R.A."/>
            <person name="Martin F."/>
            <person name="Silar P."/>
            <person name="Natvig D.O."/>
            <person name="Lalanne C."/>
            <person name="Gautier V."/>
            <person name="Ament-Velasquez S.L."/>
            <person name="Kruys A."/>
            <person name="Hutchinson M.I."/>
            <person name="Powell A.J."/>
            <person name="Barry K."/>
            <person name="Miller A.N."/>
            <person name="Grigoriev I.V."/>
            <person name="Debuchy R."/>
            <person name="Gladieux P."/>
            <person name="Hiltunen Thoren M."/>
            <person name="Johannesson H."/>
        </authorList>
    </citation>
    <scope>NUCLEOTIDE SEQUENCE</scope>
    <source>
        <strain evidence="2">PSN243</strain>
    </source>
</reference>
<keyword evidence="1" id="KW-0812">Transmembrane</keyword>
<sequence length="405" mass="45866">MVTRGSFRLFAFHVGAALLCVLLLRFCYRNLFDDPTSYFFDPLSDDGLRVSQTRIAEVDRYFQAVHFDQRSDQDRDQPQKPILRRWPKRLCLGIVNDPTRPGHDELSLARTLASLRSDLTTNDRNSMHMIALLAAESRSDHFAFGKPWLPRLVDEVLVYGKSSEDNTTLPGLHAYTEVDGDVPKAHREAPNERYGLDHSTILEACRRTQAVYVAVVESGFVATSDWHPRLVSAVTQANKAARTTGGDWAYIKLFYHPTPQWSPPKDSWPTRALEWTSMYIVAVLGGVGLIKWGFYRRKITMKDIWQESMPLLTLVVWVPVFVGLIYLAGGAHTLQLHFWPYVGGIRELSREACCEHGMAFQQRYLEEVAVVLGVLPSDLGIANVLDHLAVERGLSRWVMDPAIAL</sequence>
<dbReference type="InterPro" id="IPR029675">
    <property type="entry name" value="PGAP4"/>
</dbReference>
<evidence type="ECO:0000256" key="1">
    <source>
        <dbReference type="SAM" id="Phobius"/>
    </source>
</evidence>
<evidence type="ECO:0008006" key="4">
    <source>
        <dbReference type="Google" id="ProtNLM"/>
    </source>
</evidence>
<feature type="transmembrane region" description="Helical" evidence="1">
    <location>
        <begin position="311"/>
        <end position="329"/>
    </location>
</feature>
<protein>
    <recommendedName>
        <fullName evidence="4">Transmembrane protein</fullName>
    </recommendedName>
</protein>
<proteinExistence type="predicted"/>
<keyword evidence="1" id="KW-1133">Transmembrane helix</keyword>
<dbReference type="EMBL" id="MU866011">
    <property type="protein sequence ID" value="KAK4442609.1"/>
    <property type="molecule type" value="Genomic_DNA"/>
</dbReference>
<dbReference type="Proteomes" id="UP001321760">
    <property type="component" value="Unassembled WGS sequence"/>
</dbReference>
<evidence type="ECO:0000313" key="3">
    <source>
        <dbReference type="Proteomes" id="UP001321760"/>
    </source>
</evidence>